<evidence type="ECO:0000313" key="14">
    <source>
        <dbReference type="Proteomes" id="UP000316079"/>
    </source>
</evidence>
<evidence type="ECO:0000259" key="11">
    <source>
        <dbReference type="PROSITE" id="PS50255"/>
    </source>
</evidence>
<dbReference type="InterPro" id="IPR038175">
    <property type="entry name" value="CBM21_dom_sf"/>
</dbReference>
<dbReference type="PRINTS" id="PR00363">
    <property type="entry name" value="CYTOCHROMEB5"/>
</dbReference>
<reference evidence="13 14" key="1">
    <citation type="journal article" date="2019" name="Sci. Data">
        <title>Hybrid genome assembly and annotation of Danionella translucida.</title>
        <authorList>
            <person name="Kadobianskyi M."/>
            <person name="Schulze L."/>
            <person name="Schuelke M."/>
            <person name="Judkewitz B."/>
        </authorList>
    </citation>
    <scope>NUCLEOTIDE SEQUENCE [LARGE SCALE GENOMIC DNA]</scope>
    <source>
        <strain evidence="13 14">Bolton</strain>
    </source>
</reference>
<dbReference type="Pfam" id="PF03370">
    <property type="entry name" value="CBM_21"/>
    <property type="match status" value="1"/>
</dbReference>
<dbReference type="Pfam" id="PF00173">
    <property type="entry name" value="Cyt-b5"/>
    <property type="match status" value="1"/>
</dbReference>
<feature type="domain" description="CBM21" evidence="12">
    <location>
        <begin position="301"/>
        <end position="405"/>
    </location>
</feature>
<dbReference type="Gene3D" id="2.60.40.2440">
    <property type="entry name" value="Carbohydrate binding type-21 domain"/>
    <property type="match status" value="1"/>
</dbReference>
<feature type="region of interest" description="Disordered" evidence="10">
    <location>
        <begin position="84"/>
        <end position="107"/>
    </location>
</feature>
<sequence length="420" mass="46760">MESSAKDEPIVQYYRLSEVEERNSFKSTWIIIHNKVYDVTKFLEEHPGGEEVLREQAGGDATESFEDVGHSTDAREMASSMLIGELHPDDRDKLAKPPVRDSRNNSSRNDQLVVELLVWDEPPPASPCGRLQWLTEDKCSGAAVVAQAAQHEPLQDRKDPTAVTLCAARERRAGTSAMENGMDSDEDLQPEEIPEYLRDRRRAKSLPAYPEQASLYQQIQQSCSKRVKFADALGLNLASVKHFSTSEDPQIPAKVFSRLKSFPQHKEKGSMDDLCFSIKSSLGLGLLVPTFRMPVDSGELETRLARSRVALESVTVTQFDVRGIIRAIGSRDVGVRYTFNDWLSFVDAQALLVAGEDASSGQRFSFTMYTPPFLGPSGSVHFAVYMRDGNSEFWDNNGGMNYSLKHHDSSSSDTAAFHAT</sequence>
<dbReference type="InterPro" id="IPR036400">
    <property type="entry name" value="Cyt_B5-like_heme/steroid_sf"/>
</dbReference>
<protein>
    <recommendedName>
        <fullName evidence="15">CBM21 domain-containing protein</fullName>
    </recommendedName>
</protein>
<dbReference type="AlphaFoldDB" id="A0A553QGW5"/>
<evidence type="ECO:0008006" key="15">
    <source>
        <dbReference type="Google" id="ProtNLM"/>
    </source>
</evidence>
<keyword evidence="5" id="KW-0249">Electron transport</keyword>
<dbReference type="InterPro" id="IPR001199">
    <property type="entry name" value="Cyt_B5-like_heme/steroid-bd"/>
</dbReference>
<dbReference type="PROSITE" id="PS50255">
    <property type="entry name" value="CYTOCHROME_B5_2"/>
    <property type="match status" value="1"/>
</dbReference>
<dbReference type="GO" id="GO:0016020">
    <property type="term" value="C:membrane"/>
    <property type="evidence" value="ECO:0007669"/>
    <property type="project" value="UniProtKB-SubCell"/>
</dbReference>
<keyword evidence="7" id="KW-0472">Membrane</keyword>
<comment type="caution">
    <text evidence="13">The sequence shown here is derived from an EMBL/GenBank/DDBJ whole genome shotgun (WGS) entry which is preliminary data.</text>
</comment>
<dbReference type="GO" id="GO:0008157">
    <property type="term" value="F:protein phosphatase 1 binding"/>
    <property type="evidence" value="ECO:0007669"/>
    <property type="project" value="TreeGrafter"/>
</dbReference>
<evidence type="ECO:0000256" key="9">
    <source>
        <dbReference type="RuleBase" id="RU362121"/>
    </source>
</evidence>
<proteinExistence type="inferred from homology"/>
<dbReference type="PANTHER" id="PTHR12307">
    <property type="entry name" value="PROTEIN PHOSPHATASE 1 REGULATORY SUBUNIT"/>
    <property type="match status" value="1"/>
</dbReference>
<evidence type="ECO:0000256" key="3">
    <source>
        <dbReference type="ARBA" id="ARBA00022692"/>
    </source>
</evidence>
<evidence type="ECO:0000259" key="12">
    <source>
        <dbReference type="PROSITE" id="PS51159"/>
    </source>
</evidence>
<evidence type="ECO:0000256" key="10">
    <source>
        <dbReference type="SAM" id="MobiDB-lite"/>
    </source>
</evidence>
<evidence type="ECO:0000256" key="1">
    <source>
        <dbReference type="ARBA" id="ARBA00004370"/>
    </source>
</evidence>
<dbReference type="EMBL" id="SRMA01025997">
    <property type="protein sequence ID" value="TRY89174.1"/>
    <property type="molecule type" value="Genomic_DNA"/>
</dbReference>
<dbReference type="GO" id="GO:0046872">
    <property type="term" value="F:metal ion binding"/>
    <property type="evidence" value="ECO:0007669"/>
    <property type="project" value="UniProtKB-UniRule"/>
</dbReference>
<dbReference type="GO" id="GO:0020037">
    <property type="term" value="F:heme binding"/>
    <property type="evidence" value="ECO:0007669"/>
    <property type="project" value="UniProtKB-UniRule"/>
</dbReference>
<dbReference type="OrthoDB" id="1881at2759"/>
<dbReference type="InterPro" id="IPR005036">
    <property type="entry name" value="CBM21_dom"/>
</dbReference>
<gene>
    <name evidence="13" type="ORF">DNTS_018086</name>
</gene>
<dbReference type="PANTHER" id="PTHR12307:SF7">
    <property type="entry name" value="PROTEIN PHOSPHATASE 1 REGULATORY SUBUNIT 3G"/>
    <property type="match status" value="1"/>
</dbReference>
<dbReference type="GO" id="GO:0000164">
    <property type="term" value="C:protein phosphatase type 1 complex"/>
    <property type="evidence" value="ECO:0007669"/>
    <property type="project" value="TreeGrafter"/>
</dbReference>
<dbReference type="SUPFAM" id="SSF55856">
    <property type="entry name" value="Cytochrome b5-like heme/steroid binding domain"/>
    <property type="match status" value="1"/>
</dbReference>
<dbReference type="InterPro" id="IPR050782">
    <property type="entry name" value="PP1_regulatory_subunit_3"/>
</dbReference>
<evidence type="ECO:0000256" key="6">
    <source>
        <dbReference type="ARBA" id="ARBA00023004"/>
    </source>
</evidence>
<dbReference type="STRING" id="623744.A0A553QGW5"/>
<comment type="subcellular location">
    <subcellularLocation>
        <location evidence="1">Membrane</location>
    </subcellularLocation>
</comment>
<evidence type="ECO:0000256" key="2">
    <source>
        <dbReference type="ARBA" id="ARBA00022617"/>
    </source>
</evidence>
<comment type="similarity">
    <text evidence="8 9">Belongs to the cytochrome b5 family.</text>
</comment>
<dbReference type="PROSITE" id="PS51159">
    <property type="entry name" value="CBM21"/>
    <property type="match status" value="1"/>
</dbReference>
<dbReference type="GO" id="GO:2001069">
    <property type="term" value="F:glycogen binding"/>
    <property type="evidence" value="ECO:0007669"/>
    <property type="project" value="TreeGrafter"/>
</dbReference>
<keyword evidence="2 9" id="KW-0349">Heme</keyword>
<feature type="domain" description="Cytochrome b5 heme-binding" evidence="11">
    <location>
        <begin position="11"/>
        <end position="87"/>
    </location>
</feature>
<dbReference type="Proteomes" id="UP000316079">
    <property type="component" value="Unassembled WGS sequence"/>
</dbReference>
<dbReference type="PROSITE" id="PS00191">
    <property type="entry name" value="CYTOCHROME_B5_1"/>
    <property type="match status" value="1"/>
</dbReference>
<organism evidence="13 14">
    <name type="scientific">Danionella cerebrum</name>
    <dbReference type="NCBI Taxonomy" id="2873325"/>
    <lineage>
        <taxon>Eukaryota</taxon>
        <taxon>Metazoa</taxon>
        <taxon>Chordata</taxon>
        <taxon>Craniata</taxon>
        <taxon>Vertebrata</taxon>
        <taxon>Euteleostomi</taxon>
        <taxon>Actinopterygii</taxon>
        <taxon>Neopterygii</taxon>
        <taxon>Teleostei</taxon>
        <taxon>Ostariophysi</taxon>
        <taxon>Cypriniformes</taxon>
        <taxon>Danionidae</taxon>
        <taxon>Danioninae</taxon>
        <taxon>Danionella</taxon>
    </lineage>
</organism>
<feature type="compositionally biased region" description="Basic and acidic residues" evidence="10">
    <location>
        <begin position="86"/>
        <end position="103"/>
    </location>
</feature>
<evidence type="ECO:0000256" key="5">
    <source>
        <dbReference type="ARBA" id="ARBA00022982"/>
    </source>
</evidence>
<dbReference type="Gene3D" id="3.10.120.10">
    <property type="entry name" value="Cytochrome b5-like heme/steroid binding domain"/>
    <property type="match status" value="1"/>
</dbReference>
<keyword evidence="5" id="KW-0813">Transport</keyword>
<dbReference type="InterPro" id="IPR018506">
    <property type="entry name" value="Cyt_B5_heme-BS"/>
</dbReference>
<dbReference type="SMART" id="SM01117">
    <property type="entry name" value="Cyt-b5"/>
    <property type="match status" value="1"/>
</dbReference>
<dbReference type="GO" id="GO:0005979">
    <property type="term" value="P:regulation of glycogen biosynthetic process"/>
    <property type="evidence" value="ECO:0007669"/>
    <property type="project" value="TreeGrafter"/>
</dbReference>
<keyword evidence="3" id="KW-0812">Transmembrane</keyword>
<keyword evidence="6 9" id="KW-0408">Iron</keyword>
<accession>A0A553QGW5</accession>
<dbReference type="FunFam" id="3.10.120.10:FF:000002">
    <property type="entry name" value="Cytochrome b5 type B"/>
    <property type="match status" value="1"/>
</dbReference>
<name>A0A553QGW5_9TELE</name>
<keyword evidence="14" id="KW-1185">Reference proteome</keyword>
<evidence type="ECO:0000256" key="8">
    <source>
        <dbReference type="ARBA" id="ARBA00038168"/>
    </source>
</evidence>
<evidence type="ECO:0000256" key="4">
    <source>
        <dbReference type="ARBA" id="ARBA00022723"/>
    </source>
</evidence>
<evidence type="ECO:0000256" key="7">
    <source>
        <dbReference type="ARBA" id="ARBA00023136"/>
    </source>
</evidence>
<keyword evidence="4 9" id="KW-0479">Metal-binding</keyword>
<evidence type="ECO:0000313" key="13">
    <source>
        <dbReference type="EMBL" id="TRY89174.1"/>
    </source>
</evidence>